<dbReference type="Proteomes" id="UP000677228">
    <property type="component" value="Unassembled WGS sequence"/>
</dbReference>
<dbReference type="EMBL" id="CAJNOK010018710">
    <property type="protein sequence ID" value="CAF1287089.1"/>
    <property type="molecule type" value="Genomic_DNA"/>
</dbReference>
<evidence type="ECO:0000313" key="2">
    <source>
        <dbReference type="EMBL" id="CAF1217746.1"/>
    </source>
</evidence>
<comment type="caution">
    <text evidence="2">The sequence shown here is derived from an EMBL/GenBank/DDBJ whole genome shotgun (WGS) entry which is preliminary data.</text>
</comment>
<sequence>MILNGIDELNCKIEYELAYPHYLCDKDEFYCVSNKKNDNSIVCYNYTLAGDGRNDCLGNIDERVNDYCRQNNPFQKEH</sequence>
<evidence type="ECO:0000313" key="6">
    <source>
        <dbReference type="Proteomes" id="UP000663829"/>
    </source>
</evidence>
<proteinExistence type="predicted"/>
<name>A0A814XM29_9BILA</name>
<evidence type="ECO:0000313" key="3">
    <source>
        <dbReference type="EMBL" id="CAF1287089.1"/>
    </source>
</evidence>
<dbReference type="InterPro" id="IPR036055">
    <property type="entry name" value="LDL_receptor-like_sf"/>
</dbReference>
<dbReference type="Proteomes" id="UP000681722">
    <property type="component" value="Unassembled WGS sequence"/>
</dbReference>
<dbReference type="EMBL" id="CAJOBA010040279">
    <property type="protein sequence ID" value="CAF4092142.1"/>
    <property type="molecule type" value="Genomic_DNA"/>
</dbReference>
<protein>
    <submittedName>
        <fullName evidence="2">Uncharacterized protein</fullName>
    </submittedName>
</protein>
<keyword evidence="1" id="KW-1015">Disulfide bond</keyword>
<evidence type="ECO:0000313" key="4">
    <source>
        <dbReference type="EMBL" id="CAF3981357.1"/>
    </source>
</evidence>
<dbReference type="Proteomes" id="UP000663829">
    <property type="component" value="Unassembled WGS sequence"/>
</dbReference>
<gene>
    <name evidence="2" type="ORF">GPM918_LOCUS24534</name>
    <name evidence="3" type="ORF">OVA965_LOCUS27914</name>
    <name evidence="4" type="ORF">SRO942_LOCUS24534</name>
    <name evidence="5" type="ORF">TMI583_LOCUS28663</name>
</gene>
<evidence type="ECO:0000313" key="5">
    <source>
        <dbReference type="EMBL" id="CAF4092142.1"/>
    </source>
</evidence>
<evidence type="ECO:0000256" key="1">
    <source>
        <dbReference type="ARBA" id="ARBA00023157"/>
    </source>
</evidence>
<dbReference type="SUPFAM" id="SSF57424">
    <property type="entry name" value="LDL receptor-like module"/>
    <property type="match status" value="1"/>
</dbReference>
<dbReference type="EMBL" id="CAJNOQ010009183">
    <property type="protein sequence ID" value="CAF1217746.1"/>
    <property type="molecule type" value="Genomic_DNA"/>
</dbReference>
<dbReference type="AlphaFoldDB" id="A0A814XM29"/>
<reference evidence="2" key="1">
    <citation type="submission" date="2021-02" db="EMBL/GenBank/DDBJ databases">
        <authorList>
            <person name="Nowell W R."/>
        </authorList>
    </citation>
    <scope>NUCLEOTIDE SEQUENCE</scope>
</reference>
<keyword evidence="6" id="KW-1185">Reference proteome</keyword>
<dbReference type="EMBL" id="CAJOBC010009185">
    <property type="protein sequence ID" value="CAF3981357.1"/>
    <property type="molecule type" value="Genomic_DNA"/>
</dbReference>
<accession>A0A814XM29</accession>
<dbReference type="Proteomes" id="UP000682733">
    <property type="component" value="Unassembled WGS sequence"/>
</dbReference>
<organism evidence="2 6">
    <name type="scientific">Didymodactylos carnosus</name>
    <dbReference type="NCBI Taxonomy" id="1234261"/>
    <lineage>
        <taxon>Eukaryota</taxon>
        <taxon>Metazoa</taxon>
        <taxon>Spiralia</taxon>
        <taxon>Gnathifera</taxon>
        <taxon>Rotifera</taxon>
        <taxon>Eurotatoria</taxon>
        <taxon>Bdelloidea</taxon>
        <taxon>Philodinida</taxon>
        <taxon>Philodinidae</taxon>
        <taxon>Didymodactylos</taxon>
    </lineage>
</organism>